<dbReference type="InterPro" id="IPR029440">
    <property type="entry name" value="DRC1_C"/>
</dbReference>
<dbReference type="GO" id="GO:0003352">
    <property type="term" value="P:regulation of cilium movement"/>
    <property type="evidence" value="ECO:0007669"/>
    <property type="project" value="TreeGrafter"/>
</dbReference>
<evidence type="ECO:0000259" key="12">
    <source>
        <dbReference type="Pfam" id="PF14772"/>
    </source>
</evidence>
<evidence type="ECO:0000259" key="13">
    <source>
        <dbReference type="Pfam" id="PF14775"/>
    </source>
</evidence>
<dbReference type="Proteomes" id="UP001479290">
    <property type="component" value="Unassembled WGS sequence"/>
</dbReference>
<comment type="function">
    <text evidence="9">Component of the nexin-dynein regulatory complex (N-DRC) a key regulator of ciliary/flagellar motility which maintains the alignment and integrity of the distal axoneme and regulates microtubule sliding in motile axonemes. Plays a critical role in the assembly of N-DRC and also stabilizes the assembly of multiple inner dynein arms and radial spokes. Coassembles with CCDC65/DRC2 to form a central scaffold needed for assembly of the N-DRC and its attachment to the outer doublet microtubules.</text>
</comment>
<proteinExistence type="inferred from homology"/>
<keyword evidence="7" id="KW-0966">Cell projection</keyword>
<evidence type="ECO:0000256" key="8">
    <source>
        <dbReference type="ARBA" id="ARBA00031554"/>
    </source>
</evidence>
<feature type="coiled-coil region" evidence="10">
    <location>
        <begin position="326"/>
        <end position="378"/>
    </location>
</feature>
<feature type="domain" description="Dynein regulatory complex protein 1 C-terminal" evidence="13">
    <location>
        <begin position="616"/>
        <end position="674"/>
    </location>
</feature>
<dbReference type="GO" id="GO:0005858">
    <property type="term" value="C:axonemal dynein complex"/>
    <property type="evidence" value="ECO:0007669"/>
    <property type="project" value="InterPro"/>
</dbReference>
<evidence type="ECO:0000256" key="2">
    <source>
        <dbReference type="ARBA" id="ARBA00009688"/>
    </source>
</evidence>
<keyword evidence="5 10" id="KW-0175">Coiled coil</keyword>
<feature type="coiled-coil region" evidence="10">
    <location>
        <begin position="273"/>
        <end position="300"/>
    </location>
</feature>
<keyword evidence="4" id="KW-0282">Flagellum</keyword>
<feature type="coiled-coil region" evidence="10">
    <location>
        <begin position="105"/>
        <end position="132"/>
    </location>
</feature>
<evidence type="ECO:0000256" key="10">
    <source>
        <dbReference type="SAM" id="Coils"/>
    </source>
</evidence>
<evidence type="ECO:0000256" key="7">
    <source>
        <dbReference type="ARBA" id="ARBA00023273"/>
    </source>
</evidence>
<accession>A0AAW1Z8G6</accession>
<evidence type="ECO:0000256" key="1">
    <source>
        <dbReference type="ARBA" id="ARBA00004611"/>
    </source>
</evidence>
<evidence type="ECO:0000256" key="4">
    <source>
        <dbReference type="ARBA" id="ARBA00022846"/>
    </source>
</evidence>
<dbReference type="AlphaFoldDB" id="A0AAW1Z8G6"/>
<name>A0AAW1Z8G6_CULAL</name>
<dbReference type="InterPro" id="IPR039750">
    <property type="entry name" value="DRC1/DRC2"/>
</dbReference>
<evidence type="ECO:0000256" key="6">
    <source>
        <dbReference type="ARBA" id="ARBA00023069"/>
    </source>
</evidence>
<keyword evidence="15" id="KW-1185">Reference proteome</keyword>
<dbReference type="Pfam" id="PF14775">
    <property type="entry name" value="NYD-SP28_assoc"/>
    <property type="match status" value="1"/>
</dbReference>
<dbReference type="PANTHER" id="PTHR21625">
    <property type="entry name" value="NYD-SP28 PROTEIN"/>
    <property type="match status" value="1"/>
</dbReference>
<gene>
    <name evidence="14" type="ORF">ABG768_014336</name>
</gene>
<dbReference type="GO" id="GO:0070286">
    <property type="term" value="P:axonemal dynein complex assembly"/>
    <property type="evidence" value="ECO:0007669"/>
    <property type="project" value="InterPro"/>
</dbReference>
<feature type="coiled-coil region" evidence="10">
    <location>
        <begin position="160"/>
        <end position="202"/>
    </location>
</feature>
<evidence type="ECO:0000313" key="14">
    <source>
        <dbReference type="EMBL" id="KAK9956614.1"/>
    </source>
</evidence>
<reference evidence="14 15" key="1">
    <citation type="submission" date="2024-05" db="EMBL/GenBank/DDBJ databases">
        <title>A high-quality chromosomal-level genome assembly of Topmouth culter (Culter alburnus).</title>
        <authorList>
            <person name="Zhao H."/>
        </authorList>
    </citation>
    <scope>NUCLEOTIDE SEQUENCE [LARGE SCALE GENOMIC DNA]</scope>
    <source>
        <strain evidence="14">CATC2023</strain>
        <tissue evidence="14">Muscle</tissue>
    </source>
</reference>
<feature type="compositionally biased region" description="Basic and acidic residues" evidence="11">
    <location>
        <begin position="51"/>
        <end position="75"/>
    </location>
</feature>
<evidence type="ECO:0000313" key="15">
    <source>
        <dbReference type="Proteomes" id="UP001479290"/>
    </source>
</evidence>
<sequence>MHQTELFAEDEADEPGPSVESTNQEERITARRLRIVARNEAKTRQQPGEDSQGKDDIKEETRTSQKEVEQSERHMAKLQSDGLELLTNVQVAADARESDRRTEQEEACRLRREKLENEAKSSQEKFEEITRKWTDAKMKQTPLDLRDALNSQQQLCEQIIADKNKLISELQQELKASDDRYVKDLKRQANDIDLLAERMEEQVSSLKKSYREDLQLIENSFDEERRTLLTKHRKKWENQMKERSEKELRNMMKGLSLLEEYEDLLQKLRVQTAEEYNMDKIRLDTEVQNLRKKVQELKFNCYLNEDKLHYKYELLKKREEENTILKSLLKRKIIRMQDALNNLKSKCAKQEKQSKAENQSLSNDYARIKQQYKDMQKKERHFAALDAEHFEKLWLICEDEVKALAHRALETDRIIHEQQLGLAWVSPPVPFMERSGPIKQQTVRMATQAAADTLQEETREHLVEGSEGLENTGGGVNRRTVKRILELLCDEMGFLVESKLLKLLSHLEKNEQSLIKLDAIFSAIGIESEVDAYKMAEFFMNYRQHGGEQREQVEEEETTSEQGRSVEEPSDLIHHNDLLVALKDFTAQYCRPYDVQASQKSSVLGLEMRDDSEDEAYWESIANVMPESKLKLWSALDTALNKYHTALTERAELLVETQNVQQQNTELRQLLRLYTSSKASAETEIQTTRVRQFPM</sequence>
<comment type="subcellular location">
    <subcellularLocation>
        <location evidence="1">Cytoplasm</location>
        <location evidence="1">Cytoskeleton</location>
        <location evidence="1">Flagellum axoneme</location>
    </subcellularLocation>
</comment>
<evidence type="ECO:0000256" key="9">
    <source>
        <dbReference type="ARBA" id="ARBA00046115"/>
    </source>
</evidence>
<comment type="caution">
    <text evidence="14">The sequence shown here is derived from an EMBL/GenBank/DDBJ whole genome shotgun (WGS) entry which is preliminary data.</text>
</comment>
<evidence type="ECO:0000256" key="11">
    <source>
        <dbReference type="SAM" id="MobiDB-lite"/>
    </source>
</evidence>
<feature type="region of interest" description="Disordered" evidence="11">
    <location>
        <begin position="1"/>
        <end position="82"/>
    </location>
</feature>
<dbReference type="InterPro" id="IPR039505">
    <property type="entry name" value="DRC1/2_N"/>
</dbReference>
<feature type="region of interest" description="Disordered" evidence="11">
    <location>
        <begin position="546"/>
        <end position="568"/>
    </location>
</feature>
<feature type="domain" description="Dynein regulatory complex protein 1/2 N-terminal" evidence="12">
    <location>
        <begin position="91"/>
        <end position="192"/>
    </location>
</feature>
<dbReference type="Pfam" id="PF14772">
    <property type="entry name" value="NYD-SP28"/>
    <property type="match status" value="1"/>
</dbReference>
<organism evidence="14 15">
    <name type="scientific">Culter alburnus</name>
    <name type="common">Topmouth culter</name>
    <dbReference type="NCBI Taxonomy" id="194366"/>
    <lineage>
        <taxon>Eukaryota</taxon>
        <taxon>Metazoa</taxon>
        <taxon>Chordata</taxon>
        <taxon>Craniata</taxon>
        <taxon>Vertebrata</taxon>
        <taxon>Euteleostomi</taxon>
        <taxon>Actinopterygii</taxon>
        <taxon>Neopterygii</taxon>
        <taxon>Teleostei</taxon>
        <taxon>Ostariophysi</taxon>
        <taxon>Cypriniformes</taxon>
        <taxon>Xenocyprididae</taxon>
        <taxon>Xenocypridinae</taxon>
        <taxon>Culter</taxon>
    </lineage>
</organism>
<comment type="similarity">
    <text evidence="2">Belongs to the DRC1 family.</text>
</comment>
<dbReference type="GO" id="GO:0060285">
    <property type="term" value="P:cilium-dependent cell motility"/>
    <property type="evidence" value="ECO:0007669"/>
    <property type="project" value="TreeGrafter"/>
</dbReference>
<dbReference type="PANTHER" id="PTHR21625:SF1">
    <property type="entry name" value="DYNEIN REGULATORY COMPLEX PROTEIN 1"/>
    <property type="match status" value="1"/>
</dbReference>
<evidence type="ECO:0000256" key="5">
    <source>
        <dbReference type="ARBA" id="ARBA00023054"/>
    </source>
</evidence>
<dbReference type="EMBL" id="JAWDJR010000020">
    <property type="protein sequence ID" value="KAK9956614.1"/>
    <property type="molecule type" value="Genomic_DNA"/>
</dbReference>
<protein>
    <recommendedName>
        <fullName evidence="3">Dynein regulatory complex protein 1</fullName>
    </recommendedName>
    <alternativeName>
        <fullName evidence="8">Coiled-coil domain-containing protein 164</fullName>
    </alternativeName>
</protein>
<keyword evidence="6" id="KW-0969">Cilium</keyword>
<evidence type="ECO:0000256" key="3">
    <source>
        <dbReference type="ARBA" id="ARBA00013815"/>
    </source>
</evidence>